<sequence>MGAVGDAVSGASVILTVLRDGDAVASVMSDAVTLKDLDLASTASTPSPLLRAVRDRLAATVAAGHAQDDLAAVDHQRKPPPAAEPGPGE</sequence>
<keyword evidence="3" id="KW-1185">Reference proteome</keyword>
<evidence type="ECO:0000256" key="1">
    <source>
        <dbReference type="SAM" id="MobiDB-lite"/>
    </source>
</evidence>
<accession>A0A1M7N3Y2</accession>
<dbReference type="Proteomes" id="UP000184111">
    <property type="component" value="Unassembled WGS sequence"/>
</dbReference>
<dbReference type="EMBL" id="FRBI01000017">
    <property type="protein sequence ID" value="SHM98271.1"/>
    <property type="molecule type" value="Genomic_DNA"/>
</dbReference>
<gene>
    <name evidence="2" type="ORF">SAMN05216499_117128</name>
</gene>
<evidence type="ECO:0000313" key="2">
    <source>
        <dbReference type="EMBL" id="SHM98271.1"/>
    </source>
</evidence>
<organism evidence="2 3">
    <name type="scientific">Actinacidiphila paucisporea</name>
    <dbReference type="NCBI Taxonomy" id="310782"/>
    <lineage>
        <taxon>Bacteria</taxon>
        <taxon>Bacillati</taxon>
        <taxon>Actinomycetota</taxon>
        <taxon>Actinomycetes</taxon>
        <taxon>Kitasatosporales</taxon>
        <taxon>Streptomycetaceae</taxon>
        <taxon>Actinacidiphila</taxon>
    </lineage>
</organism>
<dbReference type="AlphaFoldDB" id="A0A1M7N3Y2"/>
<feature type="region of interest" description="Disordered" evidence="1">
    <location>
        <begin position="66"/>
        <end position="89"/>
    </location>
</feature>
<feature type="compositionally biased region" description="Basic and acidic residues" evidence="1">
    <location>
        <begin position="66"/>
        <end position="77"/>
    </location>
</feature>
<reference evidence="2 3" key="1">
    <citation type="submission" date="2016-11" db="EMBL/GenBank/DDBJ databases">
        <authorList>
            <person name="Jaros S."/>
            <person name="Januszkiewicz K."/>
            <person name="Wedrychowicz H."/>
        </authorList>
    </citation>
    <scope>NUCLEOTIDE SEQUENCE [LARGE SCALE GENOMIC DNA]</scope>
    <source>
        <strain evidence="2 3">CGMCC 4.2025</strain>
    </source>
</reference>
<dbReference type="RefSeq" id="WP_073501015.1">
    <property type="nucleotide sequence ID" value="NZ_FRBI01000017.1"/>
</dbReference>
<protein>
    <submittedName>
        <fullName evidence="2">Uncharacterized protein</fullName>
    </submittedName>
</protein>
<feature type="compositionally biased region" description="Pro residues" evidence="1">
    <location>
        <begin position="79"/>
        <end position="89"/>
    </location>
</feature>
<evidence type="ECO:0000313" key="3">
    <source>
        <dbReference type="Proteomes" id="UP000184111"/>
    </source>
</evidence>
<name>A0A1M7N3Y2_9ACTN</name>
<proteinExistence type="predicted"/>